<proteinExistence type="predicted"/>
<evidence type="ECO:0000313" key="3">
    <source>
        <dbReference type="EMBL" id="MCB6182305.1"/>
    </source>
</evidence>
<keyword evidence="4" id="KW-1185">Reference proteome</keyword>
<evidence type="ECO:0000256" key="1">
    <source>
        <dbReference type="SAM" id="MobiDB-lite"/>
    </source>
</evidence>
<dbReference type="RefSeq" id="WP_227177908.1">
    <property type="nucleotide sequence ID" value="NZ_JAJBZT010000001.1"/>
</dbReference>
<sequence>MQYIASISDSVFFKFIVVIVTFCTAVGLIIAFFKVGISFYKRKIGPKRKQNQYSSRRLELKNLKRCMDNQSILIATFAEKTMLIFTAFFYTLLTTGGQTVNLILHSGHAMTISKRLEDVTTVLIIIGLWVFIISLAISGANFFRKVKLGQTYLDELVQDIQEMKKQSPELQDTPKVDFLDDPSSKTDKQGDDVSSNG</sequence>
<keyword evidence="2" id="KW-1133">Transmembrane helix</keyword>
<gene>
    <name evidence="3" type="ORF">LIN78_01885</name>
</gene>
<dbReference type="EMBL" id="JAJBZT010000001">
    <property type="protein sequence ID" value="MCB6182305.1"/>
    <property type="molecule type" value="Genomic_DNA"/>
</dbReference>
<evidence type="ECO:0008006" key="5">
    <source>
        <dbReference type="Google" id="ProtNLM"/>
    </source>
</evidence>
<feature type="transmembrane region" description="Helical" evidence="2">
    <location>
        <begin position="12"/>
        <end position="40"/>
    </location>
</feature>
<keyword evidence="2" id="KW-0812">Transmembrane</keyword>
<feature type="compositionally biased region" description="Basic and acidic residues" evidence="1">
    <location>
        <begin position="165"/>
        <end position="191"/>
    </location>
</feature>
<dbReference type="Proteomes" id="UP001165395">
    <property type="component" value="Unassembled WGS sequence"/>
</dbReference>
<protein>
    <recommendedName>
        <fullName evidence="5">MotA/TolQ/ExbB proton channel domain-containing protein</fullName>
    </recommendedName>
</protein>
<organism evidence="3 4">
    <name type="scientific">Leeia speluncae</name>
    <dbReference type="NCBI Taxonomy" id="2884804"/>
    <lineage>
        <taxon>Bacteria</taxon>
        <taxon>Pseudomonadati</taxon>
        <taxon>Pseudomonadota</taxon>
        <taxon>Betaproteobacteria</taxon>
        <taxon>Neisseriales</taxon>
        <taxon>Leeiaceae</taxon>
        <taxon>Leeia</taxon>
    </lineage>
</organism>
<feature type="transmembrane region" description="Helical" evidence="2">
    <location>
        <begin position="122"/>
        <end position="143"/>
    </location>
</feature>
<reference evidence="3" key="1">
    <citation type="submission" date="2021-10" db="EMBL/GenBank/DDBJ databases">
        <title>The complete genome sequence of Leeia sp. TBRC 13508.</title>
        <authorList>
            <person name="Charoenyingcharoen P."/>
            <person name="Yukphan P."/>
        </authorList>
    </citation>
    <scope>NUCLEOTIDE SEQUENCE</scope>
    <source>
        <strain evidence="3">TBRC 13508</strain>
    </source>
</reference>
<accession>A0ABS8D294</accession>
<keyword evidence="2" id="KW-0472">Membrane</keyword>
<comment type="caution">
    <text evidence="3">The sequence shown here is derived from an EMBL/GenBank/DDBJ whole genome shotgun (WGS) entry which is preliminary data.</text>
</comment>
<evidence type="ECO:0000313" key="4">
    <source>
        <dbReference type="Proteomes" id="UP001165395"/>
    </source>
</evidence>
<name>A0ABS8D294_9NEIS</name>
<feature type="region of interest" description="Disordered" evidence="1">
    <location>
        <begin position="165"/>
        <end position="197"/>
    </location>
</feature>
<evidence type="ECO:0000256" key="2">
    <source>
        <dbReference type="SAM" id="Phobius"/>
    </source>
</evidence>